<protein>
    <recommendedName>
        <fullName evidence="2">diguanylate cyclase</fullName>
        <ecNumber evidence="2">2.7.7.65</ecNumber>
    </recommendedName>
</protein>
<dbReference type="SMART" id="SM00267">
    <property type="entry name" value="GGDEF"/>
    <property type="match status" value="1"/>
</dbReference>
<dbReference type="PANTHER" id="PTHR45138">
    <property type="entry name" value="REGULATORY COMPONENTS OF SENSORY TRANSDUCTION SYSTEM"/>
    <property type="match status" value="1"/>
</dbReference>
<evidence type="ECO:0000256" key="4">
    <source>
        <dbReference type="SAM" id="Phobius"/>
    </source>
</evidence>
<dbReference type="AlphaFoldDB" id="W5YKP8"/>
<keyword evidence="8" id="KW-1185">Reference proteome</keyword>
<dbReference type="KEGG" id="msx:AU14_14765"/>
<dbReference type="EMBL" id="CP007151">
    <property type="protein sequence ID" value="AHI29389.1"/>
    <property type="molecule type" value="Genomic_DNA"/>
</dbReference>
<keyword evidence="4" id="KW-1133">Transmembrane helix</keyword>
<dbReference type="Pfam" id="PF07696">
    <property type="entry name" value="7TMR-DISMED2"/>
    <property type="match status" value="1"/>
</dbReference>
<dbReference type="OrthoDB" id="5289013at2"/>
<evidence type="ECO:0000259" key="6">
    <source>
        <dbReference type="PROSITE" id="PS50887"/>
    </source>
</evidence>
<feature type="chain" id="PRO_5004876355" description="diguanylate cyclase" evidence="5">
    <location>
        <begin position="24"/>
        <end position="625"/>
    </location>
</feature>
<keyword evidence="4" id="KW-0472">Membrane</keyword>
<feature type="transmembrane region" description="Helical" evidence="4">
    <location>
        <begin position="188"/>
        <end position="212"/>
    </location>
</feature>
<dbReference type="HOGENOM" id="CLU_000445_105_4_6"/>
<dbReference type="GO" id="GO:0052621">
    <property type="term" value="F:diguanylate cyclase activity"/>
    <property type="evidence" value="ECO:0007669"/>
    <property type="project" value="UniProtKB-EC"/>
</dbReference>
<feature type="signal peptide" evidence="5">
    <location>
        <begin position="1"/>
        <end position="23"/>
    </location>
</feature>
<evidence type="ECO:0000313" key="8">
    <source>
        <dbReference type="Proteomes" id="UP000061489"/>
    </source>
</evidence>
<evidence type="ECO:0000256" key="1">
    <source>
        <dbReference type="ARBA" id="ARBA00001946"/>
    </source>
</evidence>
<dbReference type="Gene3D" id="2.60.40.2380">
    <property type="match status" value="1"/>
</dbReference>
<sequence>MKTFFAQLLTLILLAALASSTLAATSSIRLSELADGQASLGPRLAFLEDPSQELTLTDITARQAQDWQPSEAQVPNFGFSQSSFWFRIEIINDSTTPASHLIEVGNPALDYLDLYVVANGQIEDKVFTGDQLPLSTRPIKHRNVLLPLNIPQDESRTLYLRATSEGAVQLPLDLWKAQSFYEQDQYSLAVQILFAGIMLALAAYNLFVWLVVREASYAWYVLNVVSITIVQLALHGVTFQFIWPELPSLNNLILAAAITSNVGFVLLFTYSFLNLHKQGRFLRWFTLGGAGAAFLLCAFSMVVSYGMAMRMAALMIMVVAPAALAIGIYLWAKGDVLARLYTLAWSVLLLGHAVLVLNKMGVLPRNVLFEYAPQFGAALEVLLFSFALAYRINLERQRRYEAQSNALVSERLARSAKEQALQVQKEANEHLEVRVAERTQALKSANKRLEEMTAIDGLTQVKNRAFFDRQLADEWRRNARERHDMSLLLLDVDHFKKVNDTYGHLAGDACLKHMAQLCRECLNRPGDFVARYGGEEFAILLCHTDLKGAGIVAERMREKVESTPLNWEGKTITLTVSIGVSAILPKAHEDMTRLIRCADDALYAAKHAGRNQTKASNGSLEVFSV</sequence>
<feature type="transmembrane region" description="Helical" evidence="4">
    <location>
        <begin position="338"/>
        <end position="359"/>
    </location>
</feature>
<dbReference type="SUPFAM" id="SSF55073">
    <property type="entry name" value="Nucleotide cyclase"/>
    <property type="match status" value="1"/>
</dbReference>
<comment type="cofactor">
    <cofactor evidence="1">
        <name>Mg(2+)</name>
        <dbReference type="ChEBI" id="CHEBI:18420"/>
    </cofactor>
</comment>
<evidence type="ECO:0000256" key="5">
    <source>
        <dbReference type="SAM" id="SignalP"/>
    </source>
</evidence>
<dbReference type="Proteomes" id="UP000061489">
    <property type="component" value="Chromosome"/>
</dbReference>
<dbReference type="GO" id="GO:0005886">
    <property type="term" value="C:plasma membrane"/>
    <property type="evidence" value="ECO:0007669"/>
    <property type="project" value="TreeGrafter"/>
</dbReference>
<feature type="transmembrane region" description="Helical" evidence="4">
    <location>
        <begin position="249"/>
        <end position="273"/>
    </location>
</feature>
<dbReference type="InterPro" id="IPR011622">
    <property type="entry name" value="7TMR_DISM_rcpt_extracell_dom2"/>
</dbReference>
<feature type="transmembrane region" description="Helical" evidence="4">
    <location>
        <begin position="311"/>
        <end position="331"/>
    </location>
</feature>
<dbReference type="GO" id="GO:1902201">
    <property type="term" value="P:negative regulation of bacterial-type flagellum-dependent cell motility"/>
    <property type="evidence" value="ECO:0007669"/>
    <property type="project" value="TreeGrafter"/>
</dbReference>
<dbReference type="GO" id="GO:0043709">
    <property type="term" value="P:cell adhesion involved in single-species biofilm formation"/>
    <property type="evidence" value="ECO:0007669"/>
    <property type="project" value="TreeGrafter"/>
</dbReference>
<dbReference type="InterPro" id="IPR000160">
    <property type="entry name" value="GGDEF_dom"/>
</dbReference>
<dbReference type="CDD" id="cd01949">
    <property type="entry name" value="GGDEF"/>
    <property type="match status" value="1"/>
</dbReference>
<accession>W5YKP8</accession>
<evidence type="ECO:0000313" key="7">
    <source>
        <dbReference type="EMBL" id="AHI29389.1"/>
    </source>
</evidence>
<proteinExistence type="predicted"/>
<organism evidence="7 8">
    <name type="scientific">Marinobacter similis</name>
    <dbReference type="NCBI Taxonomy" id="1420916"/>
    <lineage>
        <taxon>Bacteria</taxon>
        <taxon>Pseudomonadati</taxon>
        <taxon>Pseudomonadota</taxon>
        <taxon>Gammaproteobacteria</taxon>
        <taxon>Pseudomonadales</taxon>
        <taxon>Marinobacteraceae</taxon>
        <taxon>Marinobacter</taxon>
    </lineage>
</organism>
<reference evidence="7 8" key="1">
    <citation type="journal article" date="2014" name="Genome Announc.">
        <title>Draft Genome Sequences of Marinobacter similis A3d10T and Marinobacter salarius R9SW1T.</title>
        <authorList>
            <person name="Ivanova E.P."/>
            <person name="Ng H.J."/>
            <person name="Webb H.K."/>
            <person name="Feng G."/>
            <person name="Oshima K."/>
            <person name="Hattori M."/>
            <person name="Ohkuma M."/>
            <person name="Sergeev A.F."/>
            <person name="Mikhailov V.V."/>
            <person name="Crawford R.J."/>
            <person name="Sawabe T."/>
        </authorList>
    </citation>
    <scope>NUCLEOTIDE SEQUENCE [LARGE SCALE GENOMIC DNA]</scope>
    <source>
        <strain evidence="7 8">A3d10</strain>
    </source>
</reference>
<dbReference type="Gene3D" id="3.30.70.270">
    <property type="match status" value="1"/>
</dbReference>
<keyword evidence="4" id="KW-0812">Transmembrane</keyword>
<dbReference type="PROSITE" id="PS50887">
    <property type="entry name" value="GGDEF"/>
    <property type="match status" value="1"/>
</dbReference>
<feature type="transmembrane region" description="Helical" evidence="4">
    <location>
        <begin position="285"/>
        <end position="305"/>
    </location>
</feature>
<dbReference type="Pfam" id="PF00990">
    <property type="entry name" value="GGDEF"/>
    <property type="match status" value="1"/>
</dbReference>
<dbReference type="RefSeq" id="WP_052472063.1">
    <property type="nucleotide sequence ID" value="NZ_CP007151.1"/>
</dbReference>
<name>W5YKP8_9GAMM</name>
<dbReference type="FunFam" id="3.30.70.270:FF:000001">
    <property type="entry name" value="Diguanylate cyclase domain protein"/>
    <property type="match status" value="1"/>
</dbReference>
<comment type="catalytic activity">
    <reaction evidence="3">
        <text>2 GTP = 3',3'-c-di-GMP + 2 diphosphate</text>
        <dbReference type="Rhea" id="RHEA:24898"/>
        <dbReference type="ChEBI" id="CHEBI:33019"/>
        <dbReference type="ChEBI" id="CHEBI:37565"/>
        <dbReference type="ChEBI" id="CHEBI:58805"/>
        <dbReference type="EC" id="2.7.7.65"/>
    </reaction>
</comment>
<dbReference type="EC" id="2.7.7.65" evidence="2"/>
<dbReference type="PANTHER" id="PTHR45138:SF9">
    <property type="entry name" value="DIGUANYLATE CYCLASE DGCM-RELATED"/>
    <property type="match status" value="1"/>
</dbReference>
<dbReference type="Pfam" id="PF07695">
    <property type="entry name" value="7TMR-DISM_7TM"/>
    <property type="match status" value="1"/>
</dbReference>
<evidence type="ECO:0000256" key="2">
    <source>
        <dbReference type="ARBA" id="ARBA00012528"/>
    </source>
</evidence>
<keyword evidence="5" id="KW-0732">Signal</keyword>
<dbReference type="InterPro" id="IPR043128">
    <property type="entry name" value="Rev_trsase/Diguanyl_cyclase"/>
</dbReference>
<dbReference type="NCBIfam" id="TIGR00254">
    <property type="entry name" value="GGDEF"/>
    <property type="match status" value="1"/>
</dbReference>
<feature type="transmembrane region" description="Helical" evidence="4">
    <location>
        <begin position="371"/>
        <end position="390"/>
    </location>
</feature>
<feature type="transmembrane region" description="Helical" evidence="4">
    <location>
        <begin position="219"/>
        <end position="243"/>
    </location>
</feature>
<feature type="domain" description="GGDEF" evidence="6">
    <location>
        <begin position="483"/>
        <end position="618"/>
    </location>
</feature>
<evidence type="ECO:0000256" key="3">
    <source>
        <dbReference type="ARBA" id="ARBA00034247"/>
    </source>
</evidence>
<dbReference type="STRING" id="1420916.AU14_14765"/>
<dbReference type="InterPro" id="IPR050469">
    <property type="entry name" value="Diguanylate_Cyclase"/>
</dbReference>
<dbReference type="InterPro" id="IPR029787">
    <property type="entry name" value="Nucleotide_cyclase"/>
</dbReference>
<gene>
    <name evidence="7" type="ORF">AU14_14765</name>
</gene>
<dbReference type="InterPro" id="IPR011623">
    <property type="entry name" value="7TMR_DISM_rcpt_extracell_dom1"/>
</dbReference>